<feature type="domain" description="Cytosolic endo-beta-N-acetylglucosaminidase TIM barrel" evidence="1">
    <location>
        <begin position="1"/>
        <end position="294"/>
    </location>
</feature>
<dbReference type="PANTHER" id="PTHR13246">
    <property type="entry name" value="ENDO BETA N-ACETYLGLUCOSAMINIDASE"/>
    <property type="match status" value="1"/>
</dbReference>
<dbReference type="Proteomes" id="UP000313359">
    <property type="component" value="Unassembled WGS sequence"/>
</dbReference>
<dbReference type="GO" id="GO:0005829">
    <property type="term" value="C:cytosol"/>
    <property type="evidence" value="ECO:0007669"/>
    <property type="project" value="UniProtKB-SubCell"/>
</dbReference>
<evidence type="ECO:0000313" key="2">
    <source>
        <dbReference type="EMBL" id="RPD55087.1"/>
    </source>
</evidence>
<dbReference type="EMBL" id="ML122298">
    <property type="protein sequence ID" value="RPD55087.1"/>
    <property type="molecule type" value="Genomic_DNA"/>
</dbReference>
<keyword evidence="3" id="KW-1185">Reference proteome</keyword>
<dbReference type="Gene3D" id="3.20.20.80">
    <property type="entry name" value="Glycosidases"/>
    <property type="match status" value="1"/>
</dbReference>
<dbReference type="InterPro" id="IPR032979">
    <property type="entry name" value="ENGase"/>
</dbReference>
<protein>
    <recommendedName>
        <fullName evidence="1">Cytosolic endo-beta-N-acetylglucosaminidase TIM barrel domain-containing protein</fullName>
    </recommendedName>
</protein>
<dbReference type="Gene3D" id="2.60.120.260">
    <property type="entry name" value="Galactose-binding domain-like"/>
    <property type="match status" value="1"/>
</dbReference>
<dbReference type="GO" id="GO:0033925">
    <property type="term" value="F:mannosyl-glycoprotein endo-beta-N-acetylglucosaminidase activity"/>
    <property type="evidence" value="ECO:0007669"/>
    <property type="project" value="UniProtKB-EC"/>
</dbReference>
<dbReference type="InterPro" id="IPR005201">
    <property type="entry name" value="TIM_ENGase"/>
</dbReference>
<sequence length="636" mass="70282">MLGNLIFEHAESEADCLRLLVGALPKVVTGPAKPDAHTLPASPHYARLLADLAYQRGFDGYLLNFEAVLRGGVEQTRALTMWIAMLEQELKHKVGPHAEVVWYDSIIVDGRLRWQDRLNSVNLPFFLPSTAFFSNYTWPSPYPSMTAQYLLSLDQSKFHHPKQLQDIYIGVDVWGRGSHGGGGFGLYKAISHVDPEFLGLSVALFGHAWTWESEQDKQGWSWKSWWEYENNLWLGPKQLGEEVPVPAYALREGEPMCEHGPFKPIADFFPRRPPPNPAHLPFFTTFSPGVGWSWFVRGAQVLRSESGWTDVHKTTSMGDLLFPRPNLAWEDGDREEAVPVATSDISIDDAWLGSSSVAVVISAPGSVSEDAFFRCVWLPIQSLAIAPRRSYRLSIVYKLDGPVEANVGASVKSLAKELDANFDVNSVSETSLPNGWTELLLDFTLAVDHHTDILTAAGLVIGFTCEDPTEAVAFSINIGALSVYANPLSLTHTPLNHKVIWADFARNQPIYKTVSPFVGTLTWGTGISLGPVPTLTLTSPEDTEAAWILDHPPRSFAYFNVYMQAHTGEGGAVSPETATFVGTTGLDGRENRFYVDPACLPAEVEGAKGVRFYVQGVTDRGQVLEWEDCTFVDVTL</sequence>
<dbReference type="AlphaFoldDB" id="A0A5C2RWN6"/>
<organism evidence="2 3">
    <name type="scientific">Lentinus tigrinus ALCF2SS1-6</name>
    <dbReference type="NCBI Taxonomy" id="1328759"/>
    <lineage>
        <taxon>Eukaryota</taxon>
        <taxon>Fungi</taxon>
        <taxon>Dikarya</taxon>
        <taxon>Basidiomycota</taxon>
        <taxon>Agaricomycotina</taxon>
        <taxon>Agaricomycetes</taxon>
        <taxon>Polyporales</taxon>
        <taxon>Polyporaceae</taxon>
        <taxon>Lentinus</taxon>
    </lineage>
</organism>
<evidence type="ECO:0000313" key="3">
    <source>
        <dbReference type="Proteomes" id="UP000313359"/>
    </source>
</evidence>
<accession>A0A5C2RWN6</accession>
<reference evidence="2" key="1">
    <citation type="journal article" date="2018" name="Genome Biol. Evol.">
        <title>Genomics and development of Lentinus tigrinus, a white-rot wood-decaying mushroom with dimorphic fruiting bodies.</title>
        <authorList>
            <person name="Wu B."/>
            <person name="Xu Z."/>
            <person name="Knudson A."/>
            <person name="Carlson A."/>
            <person name="Chen N."/>
            <person name="Kovaka S."/>
            <person name="LaButti K."/>
            <person name="Lipzen A."/>
            <person name="Pennachio C."/>
            <person name="Riley R."/>
            <person name="Schakwitz W."/>
            <person name="Umezawa K."/>
            <person name="Ohm R.A."/>
            <person name="Grigoriev I.V."/>
            <person name="Nagy L.G."/>
            <person name="Gibbons J."/>
            <person name="Hibbett D."/>
        </authorList>
    </citation>
    <scope>NUCLEOTIDE SEQUENCE [LARGE SCALE GENOMIC DNA]</scope>
    <source>
        <strain evidence="2">ALCF2SS1-6</strain>
    </source>
</reference>
<gene>
    <name evidence="2" type="ORF">L227DRAFT_588614</name>
</gene>
<dbReference type="Pfam" id="PF03644">
    <property type="entry name" value="Glyco_hydro_85"/>
    <property type="match status" value="1"/>
</dbReference>
<dbReference type="OrthoDB" id="284473at2759"/>
<dbReference type="PANTHER" id="PTHR13246:SF1">
    <property type="entry name" value="CYTOSOLIC ENDO-BETA-N-ACETYLGLUCOSAMINIDASE"/>
    <property type="match status" value="1"/>
</dbReference>
<dbReference type="STRING" id="1328759.A0A5C2RWN6"/>
<proteinExistence type="predicted"/>
<name>A0A5C2RWN6_9APHY</name>
<evidence type="ECO:0000259" key="1">
    <source>
        <dbReference type="Pfam" id="PF03644"/>
    </source>
</evidence>